<name>A0A3P7LYQ9_STRVU</name>
<feature type="non-terminal residue" evidence="2">
    <location>
        <position position="116"/>
    </location>
</feature>
<dbReference type="Proteomes" id="UP000270094">
    <property type="component" value="Unassembled WGS sequence"/>
</dbReference>
<protein>
    <recommendedName>
        <fullName evidence="1">Immunoglobulin I-set domain-containing protein</fullName>
    </recommendedName>
</protein>
<keyword evidence="3" id="KW-1185">Reference proteome</keyword>
<feature type="domain" description="Immunoglobulin I-set" evidence="1">
    <location>
        <begin position="39"/>
        <end position="115"/>
    </location>
</feature>
<accession>A0A3P7LYQ9</accession>
<gene>
    <name evidence="2" type="ORF">SVUK_LOCUS19290</name>
</gene>
<evidence type="ECO:0000313" key="2">
    <source>
        <dbReference type="EMBL" id="VDM84292.1"/>
    </source>
</evidence>
<reference evidence="2 3" key="1">
    <citation type="submission" date="2018-11" db="EMBL/GenBank/DDBJ databases">
        <authorList>
            <consortium name="Pathogen Informatics"/>
        </authorList>
    </citation>
    <scope>NUCLEOTIDE SEQUENCE [LARGE SCALE GENOMIC DNA]</scope>
</reference>
<dbReference type="AlphaFoldDB" id="A0A3P7LYQ9"/>
<dbReference type="SUPFAM" id="SSF48726">
    <property type="entry name" value="Immunoglobulin"/>
    <property type="match status" value="1"/>
</dbReference>
<evidence type="ECO:0000259" key="1">
    <source>
        <dbReference type="Pfam" id="PF07679"/>
    </source>
</evidence>
<dbReference type="EMBL" id="UYYB01129082">
    <property type="protein sequence ID" value="VDM84292.1"/>
    <property type="molecule type" value="Genomic_DNA"/>
</dbReference>
<dbReference type="Gene3D" id="2.60.40.10">
    <property type="entry name" value="Immunoglobulins"/>
    <property type="match status" value="1"/>
</dbReference>
<evidence type="ECO:0000313" key="3">
    <source>
        <dbReference type="Proteomes" id="UP000270094"/>
    </source>
</evidence>
<dbReference type="OrthoDB" id="5969272at2759"/>
<dbReference type="InterPro" id="IPR036179">
    <property type="entry name" value="Ig-like_dom_sf"/>
</dbReference>
<organism evidence="2 3">
    <name type="scientific">Strongylus vulgaris</name>
    <name type="common">Blood worm</name>
    <dbReference type="NCBI Taxonomy" id="40348"/>
    <lineage>
        <taxon>Eukaryota</taxon>
        <taxon>Metazoa</taxon>
        <taxon>Ecdysozoa</taxon>
        <taxon>Nematoda</taxon>
        <taxon>Chromadorea</taxon>
        <taxon>Rhabditida</taxon>
        <taxon>Rhabditina</taxon>
        <taxon>Rhabditomorpha</taxon>
        <taxon>Strongyloidea</taxon>
        <taxon>Strongylidae</taxon>
        <taxon>Strongylus</taxon>
    </lineage>
</organism>
<dbReference type="InterPro" id="IPR013098">
    <property type="entry name" value="Ig_I-set"/>
</dbReference>
<proteinExistence type="predicted"/>
<sequence length="116" mass="12687">MIIEISDLSQFDEFYSGSNRLGTTSCDGRLKVRVPPAPPSFAKPLEDRITQENGTVTFEVDVLGWPEPTVTFTLKGKELKNGVDGVEISGADGLYKVVIPNCKMDEHDGEIVCRAV</sequence>
<dbReference type="Pfam" id="PF07679">
    <property type="entry name" value="I-set"/>
    <property type="match status" value="1"/>
</dbReference>
<dbReference type="InterPro" id="IPR013783">
    <property type="entry name" value="Ig-like_fold"/>
</dbReference>